<proteinExistence type="predicted"/>
<name>A0A9X3XPB1_9CLOT</name>
<dbReference type="Gene3D" id="2.60.120.860">
    <property type="match status" value="1"/>
</dbReference>
<comment type="caution">
    <text evidence="2">The sequence shown here is derived from an EMBL/GenBank/DDBJ whole genome shotgun (WGS) entry which is preliminary data.</text>
</comment>
<keyword evidence="3" id="KW-1185">Reference proteome</keyword>
<dbReference type="AlphaFoldDB" id="A0A9X3XPB1"/>
<feature type="domain" description="Siphovirus-type tail component C-terminal" evidence="1">
    <location>
        <begin position="139"/>
        <end position="231"/>
    </location>
</feature>
<dbReference type="InterPro" id="IPR054738">
    <property type="entry name" value="Siphovirus-type_tail_C"/>
</dbReference>
<protein>
    <submittedName>
        <fullName evidence="2">Phage tail family protein</fullName>
    </submittedName>
</protein>
<reference evidence="2" key="1">
    <citation type="submission" date="2022-05" db="EMBL/GenBank/DDBJ databases">
        <title>Draft genome sequence of Clostridium tertium strain CP3 isolated from Peru.</title>
        <authorList>
            <person name="Hurtado R."/>
            <person name="Lima L."/>
            <person name="Sousa T."/>
            <person name="Jaiswal A.K."/>
            <person name="Tiwari S."/>
            <person name="Maturrano L."/>
            <person name="Brenig B."/>
            <person name="Azevedo V."/>
        </authorList>
    </citation>
    <scope>NUCLEOTIDE SEQUENCE</scope>
    <source>
        <strain evidence="2">CP3</strain>
    </source>
</reference>
<evidence type="ECO:0000313" key="3">
    <source>
        <dbReference type="Proteomes" id="UP001141183"/>
    </source>
</evidence>
<accession>A0A9X3XPB1</accession>
<dbReference type="Proteomes" id="UP001141183">
    <property type="component" value="Unassembled WGS sequence"/>
</dbReference>
<evidence type="ECO:0000313" key="2">
    <source>
        <dbReference type="EMBL" id="MDC4241946.1"/>
    </source>
</evidence>
<organism evidence="2 3">
    <name type="scientific">Clostridium tertium</name>
    <dbReference type="NCBI Taxonomy" id="1559"/>
    <lineage>
        <taxon>Bacteria</taxon>
        <taxon>Bacillati</taxon>
        <taxon>Bacillota</taxon>
        <taxon>Clostridia</taxon>
        <taxon>Eubacteriales</taxon>
        <taxon>Clostridiaceae</taxon>
        <taxon>Clostridium</taxon>
    </lineage>
</organism>
<dbReference type="EMBL" id="JAMRYU010000022">
    <property type="protein sequence ID" value="MDC4241946.1"/>
    <property type="molecule type" value="Genomic_DNA"/>
</dbReference>
<dbReference type="RefSeq" id="WP_272470644.1">
    <property type="nucleotide sequence ID" value="NZ_JAMRYU010000022.1"/>
</dbReference>
<gene>
    <name evidence="2" type="ORF">NE398_17570</name>
</gene>
<dbReference type="Pfam" id="PF22768">
    <property type="entry name" value="SPP1_Dit"/>
    <property type="match status" value="1"/>
</dbReference>
<sequence>MLIDSINISSFNAKLLKVDIDTQELSNVSEWPTGTLNPIFLENRKKFKKIELELAFKGGSRDLILNNISNFMSKLTREVVLTLDSYANKYRCILSANTTEKTVSKHMYKKKLTFLGYEFANEKIETMNRVTSKTINVAGNQVTPAIVEITPSIALVDLTITGLDEDFIKIKNITASKKIIINGEDGTVIVDGANKYGDTEMWSFPSLKPGVNTITVDKSSVDITIKYKPRYI</sequence>
<evidence type="ECO:0000259" key="1">
    <source>
        <dbReference type="Pfam" id="PF22768"/>
    </source>
</evidence>